<feature type="transmembrane region" description="Helical" evidence="2">
    <location>
        <begin position="126"/>
        <end position="147"/>
    </location>
</feature>
<feature type="transmembrane region" description="Helical" evidence="2">
    <location>
        <begin position="31"/>
        <end position="54"/>
    </location>
</feature>
<dbReference type="OrthoDB" id="5427664at2759"/>
<dbReference type="AlphaFoldDB" id="A0A6A6VLL3"/>
<feature type="transmembrane region" description="Helical" evidence="2">
    <location>
        <begin position="329"/>
        <end position="354"/>
    </location>
</feature>
<organism evidence="3 4">
    <name type="scientific">Sporormia fimetaria CBS 119925</name>
    <dbReference type="NCBI Taxonomy" id="1340428"/>
    <lineage>
        <taxon>Eukaryota</taxon>
        <taxon>Fungi</taxon>
        <taxon>Dikarya</taxon>
        <taxon>Ascomycota</taxon>
        <taxon>Pezizomycotina</taxon>
        <taxon>Dothideomycetes</taxon>
        <taxon>Pleosporomycetidae</taxon>
        <taxon>Pleosporales</taxon>
        <taxon>Sporormiaceae</taxon>
        <taxon>Sporormia</taxon>
    </lineage>
</organism>
<evidence type="ECO:0000313" key="3">
    <source>
        <dbReference type="EMBL" id="KAF2751502.1"/>
    </source>
</evidence>
<dbReference type="EMBL" id="MU006562">
    <property type="protein sequence ID" value="KAF2751502.1"/>
    <property type="molecule type" value="Genomic_DNA"/>
</dbReference>
<feature type="transmembrane region" description="Helical" evidence="2">
    <location>
        <begin position="517"/>
        <end position="548"/>
    </location>
</feature>
<keyword evidence="2" id="KW-0472">Membrane</keyword>
<keyword evidence="4" id="KW-1185">Reference proteome</keyword>
<reference evidence="3" key="1">
    <citation type="journal article" date="2020" name="Stud. Mycol.">
        <title>101 Dothideomycetes genomes: a test case for predicting lifestyles and emergence of pathogens.</title>
        <authorList>
            <person name="Haridas S."/>
            <person name="Albert R."/>
            <person name="Binder M."/>
            <person name="Bloem J."/>
            <person name="Labutti K."/>
            <person name="Salamov A."/>
            <person name="Andreopoulos B."/>
            <person name="Baker S."/>
            <person name="Barry K."/>
            <person name="Bills G."/>
            <person name="Bluhm B."/>
            <person name="Cannon C."/>
            <person name="Castanera R."/>
            <person name="Culley D."/>
            <person name="Daum C."/>
            <person name="Ezra D."/>
            <person name="Gonzalez J."/>
            <person name="Henrissat B."/>
            <person name="Kuo A."/>
            <person name="Liang C."/>
            <person name="Lipzen A."/>
            <person name="Lutzoni F."/>
            <person name="Magnuson J."/>
            <person name="Mondo S."/>
            <person name="Nolan M."/>
            <person name="Ohm R."/>
            <person name="Pangilinan J."/>
            <person name="Park H.-J."/>
            <person name="Ramirez L."/>
            <person name="Alfaro M."/>
            <person name="Sun H."/>
            <person name="Tritt A."/>
            <person name="Yoshinaga Y."/>
            <person name="Zwiers L.-H."/>
            <person name="Turgeon B."/>
            <person name="Goodwin S."/>
            <person name="Spatafora J."/>
            <person name="Crous P."/>
            <person name="Grigoriev I."/>
        </authorList>
    </citation>
    <scope>NUCLEOTIDE SEQUENCE</scope>
    <source>
        <strain evidence="3">CBS 119925</strain>
    </source>
</reference>
<feature type="transmembrane region" description="Helical" evidence="2">
    <location>
        <begin position="159"/>
        <end position="178"/>
    </location>
</feature>
<dbReference type="PANTHER" id="PTHR37577:SF1">
    <property type="entry name" value="INTEGRAL MEMBRANE PROTEIN"/>
    <property type="match status" value="1"/>
</dbReference>
<feature type="transmembrane region" description="Helical" evidence="2">
    <location>
        <begin position="243"/>
        <end position="262"/>
    </location>
</feature>
<feature type="compositionally biased region" description="Low complexity" evidence="1">
    <location>
        <begin position="585"/>
        <end position="600"/>
    </location>
</feature>
<dbReference type="InterPro" id="IPR053018">
    <property type="entry name" value="Elsinochrome_Biosynth-Asso"/>
</dbReference>
<evidence type="ECO:0000256" key="2">
    <source>
        <dbReference type="SAM" id="Phobius"/>
    </source>
</evidence>
<keyword evidence="2" id="KW-0812">Transmembrane</keyword>
<gene>
    <name evidence="3" type="ORF">M011DRAFT_523466</name>
</gene>
<keyword evidence="2" id="KW-1133">Transmembrane helix</keyword>
<evidence type="ECO:0000256" key="1">
    <source>
        <dbReference type="SAM" id="MobiDB-lite"/>
    </source>
</evidence>
<sequence length="625" mass="69259">MGNCGSSIDCSQCYGEPDWCLKELDIDPDVAGMGVLSAFLAAAFLTCAAILLGYTTDSFPESVTTPVDAAVVRRWQRTWFVSRFLPWLDRRWFGCKTLAYRCFRRAPPTPRPHIPRDQRMAAITRLVLGFSDTQLVTGLAIVTAVLVNHCRLKYHEVAIADALIWFTASCHVATLQLLREYFYDNPVVRNWRMIGIVVLPVLLGYLEVVLILADGNAARPIQCAMDGTTIWSELEFFTFVKDFGPFLILLSTYLYNTAALFFDPRSMPRGYAFFPPPAGLLGSGLSNLSKAEQHQLYTQSCIQVTVLDAQSALSGWTFRLRTVRSFRRSLLSIFADVSYLLSYAVGSIVDLVWSEPLETTGSTRRMGFGQVVPLILLAIPALLAAETYNGEINCPSCIKHCLSSVETYKPRTNSASGTTSANMTTHSSQGTDSQDPFDLVPVIRNSTPQEWGIKAQFPPKEIYTAMRQTYSGIGSDEQSAAYASISLARFLSQSPHATLSKWTPPTRLSKRSFYFKLAALFIPVWILHIFCGAIFANSFFVILGWMGFLTLDRGWELLLQRELIRCQLEFRADLAAYGKGTRELGSGTLASSAASSVGGTEDIEPLKKQDTEADIGLVHSSRPDS</sequence>
<accession>A0A6A6VLL3</accession>
<name>A0A6A6VLL3_9PLEO</name>
<protein>
    <submittedName>
        <fullName evidence="3">Uncharacterized protein</fullName>
    </submittedName>
</protein>
<feature type="region of interest" description="Disordered" evidence="1">
    <location>
        <begin position="411"/>
        <end position="434"/>
    </location>
</feature>
<evidence type="ECO:0000313" key="4">
    <source>
        <dbReference type="Proteomes" id="UP000799440"/>
    </source>
</evidence>
<dbReference type="Proteomes" id="UP000799440">
    <property type="component" value="Unassembled WGS sequence"/>
</dbReference>
<feature type="region of interest" description="Disordered" evidence="1">
    <location>
        <begin position="585"/>
        <end position="625"/>
    </location>
</feature>
<feature type="transmembrane region" description="Helical" evidence="2">
    <location>
        <begin position="366"/>
        <end position="385"/>
    </location>
</feature>
<dbReference type="PANTHER" id="PTHR37577">
    <property type="entry name" value="INTEGRAL MEMBRANE PROTEIN"/>
    <property type="match status" value="1"/>
</dbReference>
<feature type="transmembrane region" description="Helical" evidence="2">
    <location>
        <begin position="190"/>
        <end position="212"/>
    </location>
</feature>
<proteinExistence type="predicted"/>